<dbReference type="Pfam" id="PF11954">
    <property type="entry name" value="DUF3471"/>
    <property type="match status" value="1"/>
</dbReference>
<comment type="similarity">
    <text evidence="1">Belongs to the peptidase S12 family.</text>
</comment>
<feature type="domain" description="Beta-lactamase-related" evidence="3">
    <location>
        <begin position="35"/>
        <end position="379"/>
    </location>
</feature>
<dbReference type="SUPFAM" id="SSF56601">
    <property type="entry name" value="beta-lactamase/transpeptidase-like"/>
    <property type="match status" value="1"/>
</dbReference>
<keyword evidence="2" id="KW-0732">Signal</keyword>
<proteinExistence type="inferred from homology"/>
<comment type="caution">
    <text evidence="5">The sequence shown here is derived from an EMBL/GenBank/DDBJ whole genome shotgun (WGS) entry which is preliminary data.</text>
</comment>
<dbReference type="InterPro" id="IPR001466">
    <property type="entry name" value="Beta-lactam-related"/>
</dbReference>
<protein>
    <recommendedName>
        <fullName evidence="7">Beta-lactamase/transpeptidase-like protein</fullName>
    </recommendedName>
</protein>
<dbReference type="InterPro" id="IPR050491">
    <property type="entry name" value="AmpC-like"/>
</dbReference>
<dbReference type="Pfam" id="PF00144">
    <property type="entry name" value="Beta-lactamase"/>
    <property type="match status" value="1"/>
</dbReference>
<feature type="signal peptide" evidence="2">
    <location>
        <begin position="1"/>
        <end position="18"/>
    </location>
</feature>
<sequence>MYYHLLYVLLYLIALTLQLQTPLGAHDQSPFDRDFDALASQTLEHWRMSGLAIAVIDGNKTFSKGYGIERFPDKPVTSSSLFYAGSTTKSFTAAAISLLIDDTANTSRPLTWQTPLASILGSDFIMQDAWTTTHVTLEDALSHRTGQPGHDLSLLGPNNSLRDVVHKLRYLPPTAEIRTKWQYCNMMYVTVSYIIEKLTGVWLGHFLQTRIYDALNMSSTFFSLADAKAAADTGRVSLAQGYAWVNSTRSYQPLSYMDSPVVSGAGATISTVIDFTKWVRCLMTKSPPLSSAGHAALRYPRIAYTTVANEFTESSEFNLYSLGLGISFYRGELIVSHGGGLPGFKTLMAFLPNRQWGIVTMANTLEGPADTILAFKLIDDLLGVPPPQRSDWGKRTEAALQQKLYTLRHAREINYPDVPNPPIPLTLPLSEYAGLYTHPAYPTINLTLNRATNRLYTLSCLHLLGEPIHASLSHVSGDFFLVWARAYLGTEPKADDWNPWTDFVLKGEFRVGESGKVTRIGINIEPQMGEQNIWWERSA</sequence>
<name>A0ABR4AJR7_9LECA</name>
<keyword evidence="6" id="KW-1185">Reference proteome</keyword>
<evidence type="ECO:0000259" key="4">
    <source>
        <dbReference type="Pfam" id="PF11954"/>
    </source>
</evidence>
<evidence type="ECO:0000256" key="1">
    <source>
        <dbReference type="ARBA" id="ARBA00038215"/>
    </source>
</evidence>
<dbReference type="EMBL" id="JBEFKJ010000007">
    <property type="protein sequence ID" value="KAL2045333.1"/>
    <property type="molecule type" value="Genomic_DNA"/>
</dbReference>
<organism evidence="5 6">
    <name type="scientific">Stereocaulon virgatum</name>
    <dbReference type="NCBI Taxonomy" id="373712"/>
    <lineage>
        <taxon>Eukaryota</taxon>
        <taxon>Fungi</taxon>
        <taxon>Dikarya</taxon>
        <taxon>Ascomycota</taxon>
        <taxon>Pezizomycotina</taxon>
        <taxon>Lecanoromycetes</taxon>
        <taxon>OSLEUM clade</taxon>
        <taxon>Lecanoromycetidae</taxon>
        <taxon>Lecanorales</taxon>
        <taxon>Lecanorineae</taxon>
        <taxon>Stereocaulaceae</taxon>
        <taxon>Stereocaulon</taxon>
    </lineage>
</organism>
<dbReference type="InterPro" id="IPR012338">
    <property type="entry name" value="Beta-lactam/transpept-like"/>
</dbReference>
<evidence type="ECO:0000313" key="6">
    <source>
        <dbReference type="Proteomes" id="UP001590950"/>
    </source>
</evidence>
<feature type="chain" id="PRO_5045363918" description="Beta-lactamase/transpeptidase-like protein" evidence="2">
    <location>
        <begin position="19"/>
        <end position="539"/>
    </location>
</feature>
<evidence type="ECO:0000313" key="5">
    <source>
        <dbReference type="EMBL" id="KAL2045333.1"/>
    </source>
</evidence>
<accession>A0ABR4AJR7</accession>
<dbReference type="InterPro" id="IPR021860">
    <property type="entry name" value="Peptidase_S12_Pab87-rel_C"/>
</dbReference>
<feature type="domain" description="Peptidase S12 Pab87-related C-terminal" evidence="4">
    <location>
        <begin position="421"/>
        <end position="537"/>
    </location>
</feature>
<dbReference type="PANTHER" id="PTHR46825">
    <property type="entry name" value="D-ALANYL-D-ALANINE-CARBOXYPEPTIDASE/ENDOPEPTIDASE AMPH"/>
    <property type="match status" value="1"/>
</dbReference>
<dbReference type="Gene3D" id="3.40.710.10">
    <property type="entry name" value="DD-peptidase/beta-lactamase superfamily"/>
    <property type="match status" value="1"/>
</dbReference>
<dbReference type="PANTHER" id="PTHR46825:SF15">
    <property type="entry name" value="BETA-LACTAMASE-RELATED DOMAIN-CONTAINING PROTEIN"/>
    <property type="match status" value="1"/>
</dbReference>
<reference evidence="5 6" key="1">
    <citation type="submission" date="2024-09" db="EMBL/GenBank/DDBJ databases">
        <title>Rethinking Asexuality: The Enigmatic Case of Functional Sexual Genes in Lepraria (Stereocaulaceae).</title>
        <authorList>
            <person name="Doellman M."/>
            <person name="Sun Y."/>
            <person name="Barcenas-Pena A."/>
            <person name="Lumbsch H.T."/>
            <person name="Grewe F."/>
        </authorList>
    </citation>
    <scope>NUCLEOTIDE SEQUENCE [LARGE SCALE GENOMIC DNA]</scope>
    <source>
        <strain evidence="5 6">Mercado 3170</strain>
    </source>
</reference>
<evidence type="ECO:0000256" key="2">
    <source>
        <dbReference type="SAM" id="SignalP"/>
    </source>
</evidence>
<evidence type="ECO:0008006" key="7">
    <source>
        <dbReference type="Google" id="ProtNLM"/>
    </source>
</evidence>
<evidence type="ECO:0000259" key="3">
    <source>
        <dbReference type="Pfam" id="PF00144"/>
    </source>
</evidence>
<dbReference type="Proteomes" id="UP001590950">
    <property type="component" value="Unassembled WGS sequence"/>
</dbReference>
<gene>
    <name evidence="5" type="ORF">N7G274_002416</name>
</gene>